<dbReference type="PANTHER" id="PTHR30086">
    <property type="entry name" value="ARGININE EXPORTER PROTEIN ARGO"/>
    <property type="match status" value="1"/>
</dbReference>
<feature type="transmembrane region" description="Helical" evidence="6">
    <location>
        <begin position="160"/>
        <end position="188"/>
    </location>
</feature>
<name>A0A923M7B4_9BURK</name>
<dbReference type="InterPro" id="IPR001123">
    <property type="entry name" value="LeuE-type"/>
</dbReference>
<sequence length="224" mass="23815">MPDAQHLLLFVAAGWLLNLTPGPDVLYIVTNSLRSGVKAGLVAGLGITGGCFVHVFAAALGVSALLAMSATAFTVLKWAGAAYLMWVGFGLLASSFPRRREPKALELEALDPRLRGDDGRVSLREVFLGGFLTNVLNPKVAIFFLAFVPQFIAPDADNKALAFIALGTLFNINAIPVNSGWALAAAWMARRGAVQRGMRWLDRAAGLMFVGFGLKLALSDNPSS</sequence>
<protein>
    <submittedName>
        <fullName evidence="7">LysE family translocator</fullName>
    </submittedName>
</protein>
<comment type="caution">
    <text evidence="7">The sequence shown here is derived from an EMBL/GenBank/DDBJ whole genome shotgun (WGS) entry which is preliminary data.</text>
</comment>
<feature type="transmembrane region" description="Helical" evidence="6">
    <location>
        <begin position="78"/>
        <end position="96"/>
    </location>
</feature>
<keyword evidence="4 6" id="KW-1133">Transmembrane helix</keyword>
<keyword evidence="3 6" id="KW-0812">Transmembrane</keyword>
<reference evidence="7" key="1">
    <citation type="submission" date="2020-08" db="EMBL/GenBank/DDBJ databases">
        <title>Ramlibacter sp. GTP1 16S ribosomal RNA gene genome sequencing and assembly.</title>
        <authorList>
            <person name="Kang M."/>
        </authorList>
    </citation>
    <scope>NUCLEOTIDE SEQUENCE</scope>
    <source>
        <strain evidence="7">GTP1</strain>
    </source>
</reference>
<dbReference type="PIRSF" id="PIRSF006324">
    <property type="entry name" value="LeuE"/>
    <property type="match status" value="1"/>
</dbReference>
<dbReference type="EMBL" id="JACORU010000001">
    <property type="protein sequence ID" value="MBC5764124.1"/>
    <property type="molecule type" value="Genomic_DNA"/>
</dbReference>
<evidence type="ECO:0000313" key="8">
    <source>
        <dbReference type="Proteomes" id="UP000596827"/>
    </source>
</evidence>
<dbReference type="PANTHER" id="PTHR30086:SF20">
    <property type="entry name" value="ARGININE EXPORTER PROTEIN ARGO-RELATED"/>
    <property type="match status" value="1"/>
</dbReference>
<evidence type="ECO:0000256" key="2">
    <source>
        <dbReference type="ARBA" id="ARBA00022475"/>
    </source>
</evidence>
<dbReference type="AlphaFoldDB" id="A0A923M7B4"/>
<feature type="transmembrane region" description="Helical" evidence="6">
    <location>
        <begin position="6"/>
        <end position="29"/>
    </location>
</feature>
<comment type="subcellular location">
    <subcellularLocation>
        <location evidence="1">Cell membrane</location>
        <topology evidence="1">Multi-pass membrane protein</topology>
    </subcellularLocation>
</comment>
<feature type="transmembrane region" description="Helical" evidence="6">
    <location>
        <begin position="126"/>
        <end position="148"/>
    </location>
</feature>
<evidence type="ECO:0000256" key="4">
    <source>
        <dbReference type="ARBA" id="ARBA00022989"/>
    </source>
</evidence>
<evidence type="ECO:0000256" key="3">
    <source>
        <dbReference type="ARBA" id="ARBA00022692"/>
    </source>
</evidence>
<evidence type="ECO:0000256" key="5">
    <source>
        <dbReference type="ARBA" id="ARBA00023136"/>
    </source>
</evidence>
<evidence type="ECO:0000256" key="1">
    <source>
        <dbReference type="ARBA" id="ARBA00004651"/>
    </source>
</evidence>
<evidence type="ECO:0000256" key="6">
    <source>
        <dbReference type="SAM" id="Phobius"/>
    </source>
</evidence>
<evidence type="ECO:0000313" key="7">
    <source>
        <dbReference type="EMBL" id="MBC5764124.1"/>
    </source>
</evidence>
<keyword evidence="5 6" id="KW-0472">Membrane</keyword>
<gene>
    <name evidence="7" type="ORF">H8R02_06650</name>
</gene>
<dbReference type="Pfam" id="PF01810">
    <property type="entry name" value="LysE"/>
    <property type="match status" value="1"/>
</dbReference>
<proteinExistence type="predicted"/>
<dbReference type="GO" id="GO:0005886">
    <property type="term" value="C:plasma membrane"/>
    <property type="evidence" value="ECO:0007669"/>
    <property type="project" value="UniProtKB-SubCell"/>
</dbReference>
<keyword evidence="2" id="KW-1003">Cell membrane</keyword>
<accession>A0A923M7B4</accession>
<dbReference type="RefSeq" id="WP_187080522.1">
    <property type="nucleotide sequence ID" value="NZ_JACORU010000001.1"/>
</dbReference>
<feature type="transmembrane region" description="Helical" evidence="6">
    <location>
        <begin position="41"/>
        <end position="66"/>
    </location>
</feature>
<dbReference type="GO" id="GO:0015171">
    <property type="term" value="F:amino acid transmembrane transporter activity"/>
    <property type="evidence" value="ECO:0007669"/>
    <property type="project" value="TreeGrafter"/>
</dbReference>
<organism evidence="7 8">
    <name type="scientific">Ramlibacter albus</name>
    <dbReference type="NCBI Taxonomy" id="2079448"/>
    <lineage>
        <taxon>Bacteria</taxon>
        <taxon>Pseudomonadati</taxon>
        <taxon>Pseudomonadota</taxon>
        <taxon>Betaproteobacteria</taxon>
        <taxon>Burkholderiales</taxon>
        <taxon>Comamonadaceae</taxon>
        <taxon>Ramlibacter</taxon>
    </lineage>
</organism>
<dbReference type="Proteomes" id="UP000596827">
    <property type="component" value="Unassembled WGS sequence"/>
</dbReference>
<keyword evidence="8" id="KW-1185">Reference proteome</keyword>